<dbReference type="InterPro" id="IPR029058">
    <property type="entry name" value="AB_hydrolase_fold"/>
</dbReference>
<dbReference type="RefSeq" id="WP_135166341.1">
    <property type="nucleotide sequence ID" value="NZ_SPQS01000018.1"/>
</dbReference>
<dbReference type="AlphaFoldDB" id="A0A4Y9NTB8"/>
<comment type="caution">
    <text evidence="2">The sequence shown here is derived from an EMBL/GenBank/DDBJ whole genome shotgun (WGS) entry which is preliminary data.</text>
</comment>
<dbReference type="Pfam" id="PF12697">
    <property type="entry name" value="Abhydrolase_6"/>
    <property type="match status" value="1"/>
</dbReference>
<proteinExistence type="predicted"/>
<evidence type="ECO:0000313" key="2">
    <source>
        <dbReference type="EMBL" id="TFV71230.1"/>
    </source>
</evidence>
<dbReference type="InterPro" id="IPR052897">
    <property type="entry name" value="Sec-Metab_Biosynth_Hydrolase"/>
</dbReference>
<organism evidence="2 3">
    <name type="scientific">Bradyrhizobium frederickii</name>
    <dbReference type="NCBI Taxonomy" id="2560054"/>
    <lineage>
        <taxon>Bacteria</taxon>
        <taxon>Pseudomonadati</taxon>
        <taxon>Pseudomonadota</taxon>
        <taxon>Alphaproteobacteria</taxon>
        <taxon>Hyphomicrobiales</taxon>
        <taxon>Nitrobacteraceae</taxon>
        <taxon>Bradyrhizobium</taxon>
    </lineage>
</organism>
<evidence type="ECO:0000259" key="1">
    <source>
        <dbReference type="Pfam" id="PF12697"/>
    </source>
</evidence>
<protein>
    <submittedName>
        <fullName evidence="2">Alpha/beta fold hydrolase</fullName>
    </submittedName>
</protein>
<sequence length="265" mass="28666">MTFSNVTRRRLIGGLAAGVSAVSVTSSSISSARAQSAQKTFVLIGGAFYGAWCWHRVTERLEKQGHKVYAFTLTGLAERSHLLSKDLNLDTHIADIANLVEWEDLTDICLVAHSYAGCPASGALERIGNRVSSIVWVDAIKPADGQSFRDLVPFPLEEGAISRPAPKALPPTAFSDPKDVAWVLSKVTPQPIGTWLQPVKLSGAREKVAKKTYIRLPKFQLAALDKAAGECKSDNSWTVLENTTSGHSVMIAEPDWLTDVLVKAA</sequence>
<name>A0A4Y9NTB8_9BRAD</name>
<dbReference type="PANTHER" id="PTHR37017">
    <property type="entry name" value="AB HYDROLASE-1 DOMAIN-CONTAINING PROTEIN-RELATED"/>
    <property type="match status" value="1"/>
</dbReference>
<dbReference type="EMBL" id="SPQS01000018">
    <property type="protein sequence ID" value="TFV71230.1"/>
    <property type="molecule type" value="Genomic_DNA"/>
</dbReference>
<gene>
    <name evidence="2" type="ORF">E4K64_27860</name>
</gene>
<dbReference type="InterPro" id="IPR006311">
    <property type="entry name" value="TAT_signal"/>
</dbReference>
<dbReference type="PROSITE" id="PS51318">
    <property type="entry name" value="TAT"/>
    <property type="match status" value="1"/>
</dbReference>
<dbReference type="PANTHER" id="PTHR37017:SF11">
    <property type="entry name" value="ESTERASE_LIPASE_THIOESTERASE DOMAIN-CONTAINING PROTEIN"/>
    <property type="match status" value="1"/>
</dbReference>
<dbReference type="SUPFAM" id="SSF53474">
    <property type="entry name" value="alpha/beta-Hydrolases"/>
    <property type="match status" value="1"/>
</dbReference>
<dbReference type="InterPro" id="IPR000073">
    <property type="entry name" value="AB_hydrolase_1"/>
</dbReference>
<keyword evidence="2" id="KW-0378">Hydrolase</keyword>
<accession>A0A4Y9NTB8</accession>
<reference evidence="2 3" key="1">
    <citation type="submission" date="2019-03" db="EMBL/GenBank/DDBJ databases">
        <title>Bradyrhizobium strains diversity.</title>
        <authorList>
            <person name="Urquiaga M.C.O."/>
            <person name="Hungria M."/>
            <person name="Delamuta J.R.M."/>
            <person name="Klepa M.S."/>
        </authorList>
    </citation>
    <scope>NUCLEOTIDE SEQUENCE [LARGE SCALE GENOMIC DNA]</scope>
    <source>
        <strain evidence="2 3">CNPSo 3426</strain>
    </source>
</reference>
<feature type="domain" description="AB hydrolase-1" evidence="1">
    <location>
        <begin position="41"/>
        <end position="257"/>
    </location>
</feature>
<dbReference type="GO" id="GO:0016787">
    <property type="term" value="F:hydrolase activity"/>
    <property type="evidence" value="ECO:0007669"/>
    <property type="project" value="UniProtKB-KW"/>
</dbReference>
<dbReference type="Gene3D" id="3.40.50.1820">
    <property type="entry name" value="alpha/beta hydrolase"/>
    <property type="match status" value="1"/>
</dbReference>
<evidence type="ECO:0000313" key="3">
    <source>
        <dbReference type="Proteomes" id="UP000297700"/>
    </source>
</evidence>
<dbReference type="Proteomes" id="UP000297700">
    <property type="component" value="Unassembled WGS sequence"/>
</dbReference>